<feature type="compositionally biased region" description="Pro residues" evidence="1">
    <location>
        <begin position="350"/>
        <end position="360"/>
    </location>
</feature>
<evidence type="ECO:0000313" key="4">
    <source>
        <dbReference type="Proteomes" id="UP000000263"/>
    </source>
</evidence>
<feature type="compositionally biased region" description="Low complexity" evidence="1">
    <location>
        <begin position="335"/>
        <end position="349"/>
    </location>
</feature>
<name>A7NIP6_ROSCS</name>
<dbReference type="STRING" id="383372.Rcas_1252"/>
<dbReference type="RefSeq" id="WP_012119779.1">
    <property type="nucleotide sequence ID" value="NC_009767.1"/>
</dbReference>
<sequence>MHRVVHRPVRDVAAFALLIACLAGLPAYAAPQPAGIADGIIVTPGDGFALATDAPPAPVAFGGAGRFGSFISDAIAYPHVFDTLRVAYETRVPRGAQVALDVRASADDARWTPWVIDLAPGATARFDQPARFAQYRVRLLATGDTPLLRSLRLTPEHSAPSFAAFENEPPPVAPTFTVHATRLGLVGRRTANGHRIVKRDRFVALPCVCVLSSRGGSEYMVRITHNGRSVVAPVYDVGPWNTRDNYWDPQEKRYFSDLRQGWPQDHAAFFDGHNNGRAQHGRVRFPTAIDIADGIWWDDFGIKGDRAVVDVTFLWMGRDPLEQAAQPQSPPEMPPADASPAPPSADTSPAPSPADAPPADVPGEEGQERGG</sequence>
<keyword evidence="2" id="KW-0732">Signal</keyword>
<organism evidence="3 4">
    <name type="scientific">Roseiflexus castenholzii (strain DSM 13941 / HLO8)</name>
    <dbReference type="NCBI Taxonomy" id="383372"/>
    <lineage>
        <taxon>Bacteria</taxon>
        <taxon>Bacillati</taxon>
        <taxon>Chloroflexota</taxon>
        <taxon>Chloroflexia</taxon>
        <taxon>Chloroflexales</taxon>
        <taxon>Roseiflexineae</taxon>
        <taxon>Roseiflexaceae</taxon>
        <taxon>Roseiflexus</taxon>
    </lineage>
</organism>
<dbReference type="Proteomes" id="UP000000263">
    <property type="component" value="Chromosome"/>
</dbReference>
<accession>A7NIP6</accession>
<reference evidence="3 4" key="1">
    <citation type="submission" date="2007-08" db="EMBL/GenBank/DDBJ databases">
        <title>Complete sequence of Roseiflexus castenholzii DSM 13941.</title>
        <authorList>
            <consortium name="US DOE Joint Genome Institute"/>
            <person name="Copeland A."/>
            <person name="Lucas S."/>
            <person name="Lapidus A."/>
            <person name="Barry K."/>
            <person name="Glavina del Rio T."/>
            <person name="Dalin E."/>
            <person name="Tice H."/>
            <person name="Pitluck S."/>
            <person name="Thompson L.S."/>
            <person name="Brettin T."/>
            <person name="Bruce D."/>
            <person name="Detter J.C."/>
            <person name="Han C."/>
            <person name="Tapia R."/>
            <person name="Schmutz J."/>
            <person name="Larimer F."/>
            <person name="Land M."/>
            <person name="Hauser L."/>
            <person name="Kyrpides N."/>
            <person name="Mikhailova N."/>
            <person name="Bryant D.A."/>
            <person name="Hanada S."/>
            <person name="Tsukatani Y."/>
            <person name="Richardson P."/>
        </authorList>
    </citation>
    <scope>NUCLEOTIDE SEQUENCE [LARGE SCALE GENOMIC DNA]</scope>
    <source>
        <strain evidence="4">DSM 13941 / HLO8</strain>
    </source>
</reference>
<dbReference type="AlphaFoldDB" id="A7NIP6"/>
<dbReference type="eggNOG" id="COG4991">
    <property type="taxonomic scope" value="Bacteria"/>
</dbReference>
<protein>
    <submittedName>
        <fullName evidence="3">Uncharacterized protein</fullName>
    </submittedName>
</protein>
<evidence type="ECO:0000256" key="2">
    <source>
        <dbReference type="SAM" id="SignalP"/>
    </source>
</evidence>
<keyword evidence="4" id="KW-1185">Reference proteome</keyword>
<evidence type="ECO:0000313" key="3">
    <source>
        <dbReference type="EMBL" id="ABU57349.1"/>
    </source>
</evidence>
<feature type="chain" id="PRO_5002711500" evidence="2">
    <location>
        <begin position="30"/>
        <end position="371"/>
    </location>
</feature>
<gene>
    <name evidence="3" type="ordered locus">Rcas_1252</name>
</gene>
<dbReference type="OrthoDB" id="3734014at2"/>
<dbReference type="HOGENOM" id="CLU_752022_0_0_0"/>
<evidence type="ECO:0000256" key="1">
    <source>
        <dbReference type="SAM" id="MobiDB-lite"/>
    </source>
</evidence>
<dbReference type="EMBL" id="CP000804">
    <property type="protein sequence ID" value="ABU57349.1"/>
    <property type="molecule type" value="Genomic_DNA"/>
</dbReference>
<proteinExistence type="predicted"/>
<dbReference type="KEGG" id="rca:Rcas_1252"/>
<feature type="signal peptide" evidence="2">
    <location>
        <begin position="1"/>
        <end position="29"/>
    </location>
</feature>
<feature type="region of interest" description="Disordered" evidence="1">
    <location>
        <begin position="322"/>
        <end position="371"/>
    </location>
</feature>